<name>A0AAN9IH66_CLITE</name>
<organism evidence="1 2">
    <name type="scientific">Clitoria ternatea</name>
    <name type="common">Butterfly pea</name>
    <dbReference type="NCBI Taxonomy" id="43366"/>
    <lineage>
        <taxon>Eukaryota</taxon>
        <taxon>Viridiplantae</taxon>
        <taxon>Streptophyta</taxon>
        <taxon>Embryophyta</taxon>
        <taxon>Tracheophyta</taxon>
        <taxon>Spermatophyta</taxon>
        <taxon>Magnoliopsida</taxon>
        <taxon>eudicotyledons</taxon>
        <taxon>Gunneridae</taxon>
        <taxon>Pentapetalae</taxon>
        <taxon>rosids</taxon>
        <taxon>fabids</taxon>
        <taxon>Fabales</taxon>
        <taxon>Fabaceae</taxon>
        <taxon>Papilionoideae</taxon>
        <taxon>50 kb inversion clade</taxon>
        <taxon>NPAAA clade</taxon>
        <taxon>indigoferoid/millettioid clade</taxon>
        <taxon>Phaseoleae</taxon>
        <taxon>Clitoria</taxon>
    </lineage>
</organism>
<gene>
    <name evidence="1" type="ORF">RJT34_24111</name>
</gene>
<dbReference type="PANTHER" id="PTHR33527">
    <property type="entry name" value="OS07G0274300 PROTEIN"/>
    <property type="match status" value="1"/>
</dbReference>
<dbReference type="PANTHER" id="PTHR33527:SF28">
    <property type="entry name" value="GB|AAD43168.1"/>
    <property type="match status" value="1"/>
</dbReference>
<dbReference type="AlphaFoldDB" id="A0AAN9IH66"/>
<reference evidence="1 2" key="1">
    <citation type="submission" date="2024-01" db="EMBL/GenBank/DDBJ databases">
        <title>The genomes of 5 underutilized Papilionoideae crops provide insights into root nodulation and disease resistance.</title>
        <authorList>
            <person name="Yuan L."/>
        </authorList>
    </citation>
    <scope>NUCLEOTIDE SEQUENCE [LARGE SCALE GENOMIC DNA]</scope>
    <source>
        <strain evidence="1">LY-2023</strain>
        <tissue evidence="1">Leaf</tissue>
    </source>
</reference>
<protein>
    <submittedName>
        <fullName evidence="1">Uncharacterized protein</fullName>
    </submittedName>
</protein>
<accession>A0AAN9IH66</accession>
<evidence type="ECO:0000313" key="2">
    <source>
        <dbReference type="Proteomes" id="UP001359559"/>
    </source>
</evidence>
<sequence length="356" mass="40383">MASFVLTSDPGLNVVVNQEEFQSFHSIDRQIFTRLVVGLGRETSQSTHVMAFILWLEKISKNLRTVKNLLQWTDAMLDDLADEVVLVMRCIEASQFPTDDEFNKDLPLMKFIMRTNAISLKYFHENRLNIISSVTRILNDVCVRAFRDIVQQVLYMKALKEQSFQMAKTYGVMPAGYVPQLVFYAPGGITMVPPPVGMVAPQSGEGSSRSWSGFGNPLQAAYDDLNQQAFNRDLNEVVAMLSHTSLSDEKKEVPVDDRIIFMTFSKGYPLFEAEIREFFSRRYGDIIESLHIQDVVPPDQPLYARLVIRPEAVKMIDHFLETSSKVKLSINGKHVWARKFVYKATNSPEATPPGTS</sequence>
<comment type="caution">
    <text evidence="1">The sequence shown here is derived from an EMBL/GenBank/DDBJ whole genome shotgun (WGS) entry which is preliminary data.</text>
</comment>
<dbReference type="EMBL" id="JAYKXN010000006">
    <property type="protein sequence ID" value="KAK7279067.1"/>
    <property type="molecule type" value="Genomic_DNA"/>
</dbReference>
<keyword evidence="2" id="KW-1185">Reference proteome</keyword>
<proteinExistence type="predicted"/>
<evidence type="ECO:0000313" key="1">
    <source>
        <dbReference type="EMBL" id="KAK7279067.1"/>
    </source>
</evidence>
<dbReference type="Proteomes" id="UP001359559">
    <property type="component" value="Unassembled WGS sequence"/>
</dbReference>